<sequence length="163" mass="17517">MQYPMYSRLSGHYPTHDQAYPITDTRMYGWNLGQLTPLLGMGSSLAHSMGYGNLGKMLGTANQFMGNLPSMLPQGWGTSMNTPNPLNPLTWGNMSPTVPQAGWGNSSGFGWLSPLFNGTIPSTGYNGGPLQNTGTPPFGTQPFFPQGPAPTQGNWPGYGYGFF</sequence>
<dbReference type="RefSeq" id="WP_188496306.1">
    <property type="nucleotide sequence ID" value="NZ_BMFV01000005.1"/>
</dbReference>
<evidence type="ECO:0000313" key="2">
    <source>
        <dbReference type="Proteomes" id="UP000656813"/>
    </source>
</evidence>
<dbReference type="Proteomes" id="UP000656813">
    <property type="component" value="Unassembled WGS sequence"/>
</dbReference>
<comment type="caution">
    <text evidence="1">The sequence shown here is derived from an EMBL/GenBank/DDBJ whole genome shotgun (WGS) entry which is preliminary data.</text>
</comment>
<keyword evidence="2" id="KW-1185">Reference proteome</keyword>
<reference evidence="1" key="2">
    <citation type="submission" date="2020-09" db="EMBL/GenBank/DDBJ databases">
        <authorList>
            <person name="Sun Q."/>
            <person name="Zhou Y."/>
        </authorList>
    </citation>
    <scope>NUCLEOTIDE SEQUENCE</scope>
    <source>
        <strain evidence="1">CGMCC 1.12777</strain>
    </source>
</reference>
<name>A0A8J2ZUN7_9BACL</name>
<gene>
    <name evidence="1" type="ORF">GCM10007096_10060</name>
</gene>
<reference evidence="1" key="1">
    <citation type="journal article" date="2014" name="Int. J. Syst. Evol. Microbiol.">
        <title>Complete genome sequence of Corynebacterium casei LMG S-19264T (=DSM 44701T), isolated from a smear-ripened cheese.</title>
        <authorList>
            <consortium name="US DOE Joint Genome Institute (JGI-PGF)"/>
            <person name="Walter F."/>
            <person name="Albersmeier A."/>
            <person name="Kalinowski J."/>
            <person name="Ruckert C."/>
        </authorList>
    </citation>
    <scope>NUCLEOTIDE SEQUENCE</scope>
    <source>
        <strain evidence="1">CGMCC 1.12777</strain>
    </source>
</reference>
<dbReference type="EMBL" id="BMFV01000005">
    <property type="protein sequence ID" value="GGH77731.1"/>
    <property type="molecule type" value="Genomic_DNA"/>
</dbReference>
<accession>A0A8J2ZUN7</accession>
<organism evidence="1 2">
    <name type="scientific">Pullulanibacillus pueri</name>
    <dbReference type="NCBI Taxonomy" id="1437324"/>
    <lineage>
        <taxon>Bacteria</taxon>
        <taxon>Bacillati</taxon>
        <taxon>Bacillota</taxon>
        <taxon>Bacilli</taxon>
        <taxon>Bacillales</taxon>
        <taxon>Sporolactobacillaceae</taxon>
        <taxon>Pullulanibacillus</taxon>
    </lineage>
</organism>
<proteinExistence type="predicted"/>
<dbReference type="AlphaFoldDB" id="A0A8J2ZUN7"/>
<protein>
    <submittedName>
        <fullName evidence="1">Uncharacterized protein</fullName>
    </submittedName>
</protein>
<evidence type="ECO:0000313" key="1">
    <source>
        <dbReference type="EMBL" id="GGH77731.1"/>
    </source>
</evidence>